<name>K2AYM6_9BACT</name>
<sequence length="122" mass="14008">KEVSSIKTHDRIEVRAYFNIDREFKEDINLGISFESGDGQYIFGYSTEMDSFTPKNNVGYISLFIDVLPLLRGIYMINATIVKKDTGALLDSRPRIKKVTVFSFGNDSVYKGFISLKHLWKQ</sequence>
<protein>
    <recommendedName>
        <fullName evidence="1">Wzt C-terminal domain-containing protein</fullName>
    </recommendedName>
</protein>
<feature type="domain" description="Wzt C-terminal" evidence="1">
    <location>
        <begin position="2"/>
        <end position="102"/>
    </location>
</feature>
<dbReference type="AlphaFoldDB" id="K2AYM6"/>
<dbReference type="Pfam" id="PF14524">
    <property type="entry name" value="Wzt_C"/>
    <property type="match status" value="1"/>
</dbReference>
<comment type="caution">
    <text evidence="2">The sequence shown here is derived from an EMBL/GenBank/DDBJ whole genome shotgun (WGS) entry which is preliminary data.</text>
</comment>
<dbReference type="EMBL" id="AMFJ01021591">
    <property type="protein sequence ID" value="EKD66862.1"/>
    <property type="molecule type" value="Genomic_DNA"/>
</dbReference>
<proteinExistence type="predicted"/>
<feature type="non-terminal residue" evidence="2">
    <location>
        <position position="1"/>
    </location>
</feature>
<accession>K2AYM6</accession>
<evidence type="ECO:0000313" key="2">
    <source>
        <dbReference type="EMBL" id="EKD66862.1"/>
    </source>
</evidence>
<gene>
    <name evidence="2" type="ORF">ACD_49C00005G0004</name>
</gene>
<dbReference type="CDD" id="cd10147">
    <property type="entry name" value="Wzt_C-like"/>
    <property type="match status" value="1"/>
</dbReference>
<reference evidence="2" key="1">
    <citation type="journal article" date="2012" name="Science">
        <title>Fermentation, hydrogen, and sulfur metabolism in multiple uncultivated bacterial phyla.</title>
        <authorList>
            <person name="Wrighton K.C."/>
            <person name="Thomas B.C."/>
            <person name="Sharon I."/>
            <person name="Miller C.S."/>
            <person name="Castelle C.J."/>
            <person name="VerBerkmoes N.C."/>
            <person name="Wilkins M.J."/>
            <person name="Hettich R.L."/>
            <person name="Lipton M.S."/>
            <person name="Williams K.H."/>
            <person name="Long P.E."/>
            <person name="Banfield J.F."/>
        </authorList>
    </citation>
    <scope>NUCLEOTIDE SEQUENCE [LARGE SCALE GENOMIC DNA]</scope>
</reference>
<dbReference type="InterPro" id="IPR029439">
    <property type="entry name" value="Wzt_C"/>
</dbReference>
<organism evidence="2">
    <name type="scientific">uncultured bacterium</name>
    <name type="common">gcode 4</name>
    <dbReference type="NCBI Taxonomy" id="1234023"/>
    <lineage>
        <taxon>Bacteria</taxon>
        <taxon>environmental samples</taxon>
    </lineage>
</organism>
<dbReference type="Gene3D" id="2.70.50.60">
    <property type="entry name" value="abc- transporter (atp binding component) like domain"/>
    <property type="match status" value="1"/>
</dbReference>
<evidence type="ECO:0000259" key="1">
    <source>
        <dbReference type="Pfam" id="PF14524"/>
    </source>
</evidence>